<proteinExistence type="predicted"/>
<dbReference type="EMBL" id="CP159534">
    <property type="protein sequence ID" value="XCJ69741.1"/>
    <property type="molecule type" value="Genomic_DNA"/>
</dbReference>
<protein>
    <submittedName>
        <fullName evidence="2">Uncharacterized protein</fullName>
    </submittedName>
</protein>
<dbReference type="KEGG" id="stac:ABII15_07105"/>
<sequence>MGCCIFAAMAAIGPRVALAITWLFTNLVDRAFTGVLMPLLGLVFLPWTTLGYVFAYAPVAGVRGIGWLVVLIGLLMDLSSYGGGAKARR</sequence>
<feature type="transmembrane region" description="Helical" evidence="1">
    <location>
        <begin position="64"/>
        <end position="83"/>
    </location>
</feature>
<evidence type="ECO:0000313" key="2">
    <source>
        <dbReference type="EMBL" id="XCJ69741.1"/>
    </source>
</evidence>
<feature type="transmembrane region" description="Helical" evidence="1">
    <location>
        <begin position="35"/>
        <end position="57"/>
    </location>
</feature>
<organism evidence="2">
    <name type="scientific">Streptomyces tabacisoli</name>
    <dbReference type="NCBI Taxonomy" id="3156398"/>
    <lineage>
        <taxon>Bacteria</taxon>
        <taxon>Bacillati</taxon>
        <taxon>Actinomycetota</taxon>
        <taxon>Actinomycetes</taxon>
        <taxon>Kitasatosporales</taxon>
        <taxon>Streptomycetaceae</taxon>
        <taxon>Streptomyces</taxon>
    </lineage>
</organism>
<dbReference type="RefSeq" id="WP_353941410.1">
    <property type="nucleotide sequence ID" value="NZ_CP159534.1"/>
</dbReference>
<keyword evidence="1" id="KW-1133">Transmembrane helix</keyword>
<evidence type="ECO:0000256" key="1">
    <source>
        <dbReference type="SAM" id="Phobius"/>
    </source>
</evidence>
<reference evidence="2" key="1">
    <citation type="submission" date="2024-06" db="EMBL/GenBank/DDBJ databases">
        <title>Streptomyces sp. strain HUAS MG91 genome sequences.</title>
        <authorList>
            <person name="Mo P."/>
        </authorList>
    </citation>
    <scope>NUCLEOTIDE SEQUENCE</scope>
    <source>
        <strain evidence="2">HUAS MG91</strain>
    </source>
</reference>
<accession>A0AAU8IP98</accession>
<keyword evidence="1" id="KW-0472">Membrane</keyword>
<name>A0AAU8IP98_9ACTN</name>
<gene>
    <name evidence="2" type="ORF">ABII15_07105</name>
</gene>
<dbReference type="AlphaFoldDB" id="A0AAU8IP98"/>
<keyword evidence="1" id="KW-0812">Transmembrane</keyword>